<sequence>MDDAIQKLIYQAIDQTISAEDFDQLQDLLEGSEEARQAYLKAVNLSESLHEIAASPTPNLVDSTRDADPQITLPLYRWPSVFAFRSLMIAATALILVGGLAYWLGKQHLSSPAITEIANFESDATESQIAGHATLRRAVDLQWPSDSLPAKVGDVLPNGRLRFESGIAEIDFFCGATLIVEGPANLDIESDWSVRVLQGRLRATVPPAARGFLVKAAESEVVDLGTEFTMDVTADTARVEVVDGEVMLRGGKLDGQHLHTGDKGTLHGSPSSEETNHMITATDLYQRDRSATLQRYEEWRESMRSIQTDKRLIAHYATSELDQRTIRNGADTGDSRDGLLVGPVDLVSGRFGTASRGLNFKRPGSRVRTRIDGDFQAFTFACWAKIDNLNQRYSALFMGDGYENGEPHWQIRDDGRLMFSVMVDDSQSVSFFNDRDQRVVKDAGLHHVYFTEPFWDISKSGQWFHLVAVYDPASKRVQQYVDGQRISDERIQPKFQMDSLRIGPAEIGNWGQPFRETPWFAVRNLDGTIDELTIYAAALDASEIQSLYESGKPLGY</sequence>
<dbReference type="STRING" id="595434.RISK_000969"/>
<dbReference type="InterPro" id="IPR013320">
    <property type="entry name" value="ConA-like_dom_sf"/>
</dbReference>
<dbReference type="Gene3D" id="2.60.120.200">
    <property type="match status" value="1"/>
</dbReference>
<dbReference type="InterPro" id="IPR012373">
    <property type="entry name" value="Ferrdict_sens_TM"/>
</dbReference>
<evidence type="ECO:0000313" key="6">
    <source>
        <dbReference type="EMBL" id="KLU07168.1"/>
    </source>
</evidence>
<gene>
    <name evidence="6" type="ORF">RISK_000969</name>
</gene>
<dbReference type="Proteomes" id="UP000036367">
    <property type="component" value="Unassembled WGS sequence"/>
</dbReference>
<reference evidence="6" key="1">
    <citation type="submission" date="2015-05" db="EMBL/GenBank/DDBJ databases">
        <title>Permanent draft genome of Rhodopirellula islandicus K833.</title>
        <authorList>
            <person name="Kizina J."/>
            <person name="Richter M."/>
            <person name="Glockner F.O."/>
            <person name="Harder J."/>
        </authorList>
    </citation>
    <scope>NUCLEOTIDE SEQUENCE [LARGE SCALE GENOMIC DNA]</scope>
    <source>
        <strain evidence="6">K833</strain>
    </source>
</reference>
<dbReference type="SMART" id="SM00560">
    <property type="entry name" value="LamGL"/>
    <property type="match status" value="1"/>
</dbReference>
<keyword evidence="1" id="KW-0732">Signal</keyword>
<evidence type="ECO:0000256" key="1">
    <source>
        <dbReference type="ARBA" id="ARBA00022729"/>
    </source>
</evidence>
<name>A0A0J1BL63_RHOIS</name>
<dbReference type="EMBL" id="LECT01000007">
    <property type="protein sequence ID" value="KLU07168.1"/>
    <property type="molecule type" value="Genomic_DNA"/>
</dbReference>
<dbReference type="RefSeq" id="WP_047812933.1">
    <property type="nucleotide sequence ID" value="NZ_LECT01000007.1"/>
</dbReference>
<dbReference type="OrthoDB" id="258532at2"/>
<accession>A0A0J1BL63</accession>
<dbReference type="Pfam" id="PF04773">
    <property type="entry name" value="FecR"/>
    <property type="match status" value="1"/>
</dbReference>
<comment type="caution">
    <text evidence="6">The sequence shown here is derived from an EMBL/GenBank/DDBJ whole genome shotgun (WGS) entry which is preliminary data.</text>
</comment>
<dbReference type="Pfam" id="PF13385">
    <property type="entry name" value="Laminin_G_3"/>
    <property type="match status" value="1"/>
</dbReference>
<organism evidence="6 7">
    <name type="scientific">Rhodopirellula islandica</name>
    <dbReference type="NCBI Taxonomy" id="595434"/>
    <lineage>
        <taxon>Bacteria</taxon>
        <taxon>Pseudomonadati</taxon>
        <taxon>Planctomycetota</taxon>
        <taxon>Planctomycetia</taxon>
        <taxon>Pirellulales</taxon>
        <taxon>Pirellulaceae</taxon>
        <taxon>Rhodopirellula</taxon>
    </lineage>
</organism>
<dbReference type="PANTHER" id="PTHR30273">
    <property type="entry name" value="PERIPLASMIC SIGNAL SENSOR AND SIGMA FACTOR ACTIVATOR FECR-RELATED"/>
    <property type="match status" value="1"/>
</dbReference>
<dbReference type="PATRIC" id="fig|595434.4.peg.929"/>
<dbReference type="AlphaFoldDB" id="A0A0J1BL63"/>
<evidence type="ECO:0000313" key="7">
    <source>
        <dbReference type="Proteomes" id="UP000036367"/>
    </source>
</evidence>
<protein>
    <submittedName>
        <fullName evidence="6">Transmembrane protein</fullName>
    </submittedName>
</protein>
<evidence type="ECO:0000256" key="2">
    <source>
        <dbReference type="ARBA" id="ARBA00023157"/>
    </source>
</evidence>
<feature type="region of interest" description="Disordered" evidence="3">
    <location>
        <begin position="253"/>
        <end position="275"/>
    </location>
</feature>
<dbReference type="SUPFAM" id="SSF49899">
    <property type="entry name" value="Concanavalin A-like lectins/glucanases"/>
    <property type="match status" value="1"/>
</dbReference>
<feature type="transmembrane region" description="Helical" evidence="4">
    <location>
        <begin position="82"/>
        <end position="104"/>
    </location>
</feature>
<evidence type="ECO:0000256" key="3">
    <source>
        <dbReference type="SAM" id="MobiDB-lite"/>
    </source>
</evidence>
<dbReference type="PANTHER" id="PTHR30273:SF2">
    <property type="entry name" value="PROTEIN FECR"/>
    <property type="match status" value="1"/>
</dbReference>
<keyword evidence="4" id="KW-1133">Transmembrane helix</keyword>
<feature type="domain" description="LamG-like jellyroll fold" evidence="5">
    <location>
        <begin position="376"/>
        <end position="542"/>
    </location>
</feature>
<keyword evidence="2" id="KW-1015">Disulfide bond</keyword>
<dbReference type="InterPro" id="IPR006860">
    <property type="entry name" value="FecR"/>
</dbReference>
<dbReference type="Gene3D" id="2.60.120.1440">
    <property type="match status" value="1"/>
</dbReference>
<evidence type="ECO:0000256" key="4">
    <source>
        <dbReference type="SAM" id="Phobius"/>
    </source>
</evidence>
<dbReference type="InterPro" id="IPR006558">
    <property type="entry name" value="LamG-like"/>
</dbReference>
<dbReference type="GO" id="GO:0016989">
    <property type="term" value="F:sigma factor antagonist activity"/>
    <property type="evidence" value="ECO:0007669"/>
    <property type="project" value="TreeGrafter"/>
</dbReference>
<proteinExistence type="predicted"/>
<evidence type="ECO:0000259" key="5">
    <source>
        <dbReference type="SMART" id="SM00560"/>
    </source>
</evidence>
<feature type="compositionally biased region" description="Basic and acidic residues" evidence="3">
    <location>
        <begin position="253"/>
        <end position="265"/>
    </location>
</feature>
<keyword evidence="4" id="KW-0472">Membrane</keyword>
<keyword evidence="7" id="KW-1185">Reference proteome</keyword>
<keyword evidence="4 6" id="KW-0812">Transmembrane</keyword>